<name>A0AAD5TM42_9FUNG</name>
<reference evidence="2" key="1">
    <citation type="submission" date="2020-05" db="EMBL/GenBank/DDBJ databases">
        <title>Phylogenomic resolution of chytrid fungi.</title>
        <authorList>
            <person name="Stajich J.E."/>
            <person name="Amses K."/>
            <person name="Simmons R."/>
            <person name="Seto K."/>
            <person name="Myers J."/>
            <person name="Bonds A."/>
            <person name="Quandt C.A."/>
            <person name="Barry K."/>
            <person name="Liu P."/>
            <person name="Grigoriev I."/>
            <person name="Longcore J.E."/>
            <person name="James T.Y."/>
        </authorList>
    </citation>
    <scope>NUCLEOTIDE SEQUENCE</scope>
    <source>
        <strain evidence="2">JEL0379</strain>
    </source>
</reference>
<protein>
    <submittedName>
        <fullName evidence="2">Uncharacterized protein</fullName>
    </submittedName>
</protein>
<keyword evidence="1" id="KW-0732">Signal</keyword>
<accession>A0AAD5TM42</accession>
<evidence type="ECO:0000313" key="3">
    <source>
        <dbReference type="Proteomes" id="UP001212152"/>
    </source>
</evidence>
<keyword evidence="3" id="KW-1185">Reference proteome</keyword>
<comment type="caution">
    <text evidence="2">The sequence shown here is derived from an EMBL/GenBank/DDBJ whole genome shotgun (WGS) entry which is preliminary data.</text>
</comment>
<evidence type="ECO:0000256" key="1">
    <source>
        <dbReference type="SAM" id="SignalP"/>
    </source>
</evidence>
<organism evidence="2 3">
    <name type="scientific">Geranomyces variabilis</name>
    <dbReference type="NCBI Taxonomy" id="109894"/>
    <lineage>
        <taxon>Eukaryota</taxon>
        <taxon>Fungi</taxon>
        <taxon>Fungi incertae sedis</taxon>
        <taxon>Chytridiomycota</taxon>
        <taxon>Chytridiomycota incertae sedis</taxon>
        <taxon>Chytridiomycetes</taxon>
        <taxon>Spizellomycetales</taxon>
        <taxon>Powellomycetaceae</taxon>
        <taxon>Geranomyces</taxon>
    </lineage>
</organism>
<gene>
    <name evidence="2" type="ORF">HDU87_005554</name>
</gene>
<dbReference type="AlphaFoldDB" id="A0AAD5TM42"/>
<feature type="signal peptide" evidence="1">
    <location>
        <begin position="1"/>
        <end position="24"/>
    </location>
</feature>
<dbReference type="Proteomes" id="UP001212152">
    <property type="component" value="Unassembled WGS sequence"/>
</dbReference>
<dbReference type="EMBL" id="JADGJQ010000045">
    <property type="protein sequence ID" value="KAJ3176037.1"/>
    <property type="molecule type" value="Genomic_DNA"/>
</dbReference>
<sequence length="286" mass="29214">MLGNNGSNLLFLSLLLSAAGQAAASVAKHLVFLNNDTSCAGVPFLQRFDVKVTGTINSAGDCSSLNGQCDGSPSHLDVEGGGSISDSCVDAAATTADGVSAAGLSTLWNPASLGRPYFIATTYANTIGGKYCSDIEDLADHWTRTSYLADGECRNFGTGASPSTGKLTPRYMRFSCQVDGSVFLRDWCDDNTCGNCQFANVVGFATGKCGLMGGPALLGGNAVVSGYCYLAAEGKFPQQNPPSGWKPPPPTGEQVVKAGAVSTRAFSGFSGAAIGFAIVALTAALA</sequence>
<proteinExistence type="predicted"/>
<evidence type="ECO:0000313" key="2">
    <source>
        <dbReference type="EMBL" id="KAJ3176037.1"/>
    </source>
</evidence>
<feature type="chain" id="PRO_5042044832" evidence="1">
    <location>
        <begin position="25"/>
        <end position="286"/>
    </location>
</feature>